<dbReference type="Pfam" id="PF00048">
    <property type="entry name" value="IL8"/>
    <property type="match status" value="1"/>
</dbReference>
<dbReference type="PRINTS" id="PR00437">
    <property type="entry name" value="SMALLCYTKCXC"/>
</dbReference>
<dbReference type="PRINTS" id="PR00436">
    <property type="entry name" value="INTERLEUKIN8"/>
</dbReference>
<dbReference type="GO" id="GO:0006955">
    <property type="term" value="P:immune response"/>
    <property type="evidence" value="ECO:0007669"/>
    <property type="project" value="InterPro"/>
</dbReference>
<dbReference type="AlphaFoldDB" id="A0A6P7LYH3"/>
<dbReference type="InterPro" id="IPR036048">
    <property type="entry name" value="Interleukin_8-like_sf"/>
</dbReference>
<name>A0A6P7LYH3_BETSP</name>
<keyword evidence="1" id="KW-0202">Cytokine</keyword>
<dbReference type="GO" id="GO:0005615">
    <property type="term" value="C:extracellular space"/>
    <property type="evidence" value="ECO:0007669"/>
    <property type="project" value="UniProtKB-KW"/>
</dbReference>
<sequence length="97" mass="10938">MKAVIQCLFLLMCMSLCMSAPILRCRCLNTQNRVQETEIVKIQVIEPTSYCNKTQIIIKLKNGKSVCLNPEKWNNMNRTTSKPKTASTTVSTTQLVA</sequence>
<accession>A0A6P7LYH3</accession>
<dbReference type="SMART" id="SM00199">
    <property type="entry name" value="SCY"/>
    <property type="match status" value="1"/>
</dbReference>
<evidence type="ECO:0000313" key="2">
    <source>
        <dbReference type="Proteomes" id="UP000515150"/>
    </source>
</evidence>
<evidence type="ECO:0000313" key="3">
    <source>
        <dbReference type="RefSeq" id="XP_028998971.1"/>
    </source>
</evidence>
<keyword evidence="2" id="KW-1185">Reference proteome</keyword>
<dbReference type="RefSeq" id="XP_028998971.1">
    <property type="nucleotide sequence ID" value="XM_029143138.3"/>
</dbReference>
<dbReference type="SUPFAM" id="SSF54117">
    <property type="entry name" value="Interleukin 8-like chemokines"/>
    <property type="match status" value="1"/>
</dbReference>
<dbReference type="Gene3D" id="2.40.50.40">
    <property type="match status" value="1"/>
</dbReference>
<dbReference type="InterPro" id="IPR001089">
    <property type="entry name" value="Chemokine_CXC"/>
</dbReference>
<gene>
    <name evidence="3" type="primary">LOC114851355</name>
</gene>
<dbReference type="GeneID" id="114851355"/>
<reference evidence="3" key="1">
    <citation type="submission" date="2025-08" db="UniProtKB">
        <authorList>
            <consortium name="RefSeq"/>
        </authorList>
    </citation>
    <scope>IDENTIFICATION</scope>
</reference>
<dbReference type="InterPro" id="IPR001811">
    <property type="entry name" value="Chemokine_IL8-like_dom"/>
</dbReference>
<protein>
    <submittedName>
        <fullName evidence="3">Growth-regulated alpha protein-like</fullName>
    </submittedName>
</protein>
<evidence type="ECO:0000256" key="1">
    <source>
        <dbReference type="ARBA" id="ARBA00022514"/>
    </source>
</evidence>
<proteinExistence type="predicted"/>
<dbReference type="KEGG" id="bspl:114851355"/>
<organism evidence="2 3">
    <name type="scientific">Betta splendens</name>
    <name type="common">Siamese fighting fish</name>
    <dbReference type="NCBI Taxonomy" id="158456"/>
    <lineage>
        <taxon>Eukaryota</taxon>
        <taxon>Metazoa</taxon>
        <taxon>Chordata</taxon>
        <taxon>Craniata</taxon>
        <taxon>Vertebrata</taxon>
        <taxon>Euteleostomi</taxon>
        <taxon>Actinopterygii</taxon>
        <taxon>Neopterygii</taxon>
        <taxon>Teleostei</taxon>
        <taxon>Neoteleostei</taxon>
        <taxon>Acanthomorphata</taxon>
        <taxon>Anabantaria</taxon>
        <taxon>Anabantiformes</taxon>
        <taxon>Anabantoidei</taxon>
        <taxon>Osphronemidae</taxon>
        <taxon>Betta</taxon>
    </lineage>
</organism>
<dbReference type="Proteomes" id="UP000515150">
    <property type="component" value="Chromosome 2"/>
</dbReference>
<dbReference type="GO" id="GO:0008009">
    <property type="term" value="F:chemokine activity"/>
    <property type="evidence" value="ECO:0007669"/>
    <property type="project" value="InterPro"/>
</dbReference>
<dbReference type="OrthoDB" id="9948647at2759"/>